<protein>
    <submittedName>
        <fullName evidence="2">Uncharacterized protein</fullName>
    </submittedName>
</protein>
<keyword evidence="1" id="KW-1133">Transmembrane helix</keyword>
<keyword evidence="1" id="KW-0812">Transmembrane</keyword>
<sequence length="67" mass="7666">MLLTCDTSHPFIVLFLFCSSFFSVRTLNFCLNVKLSSILSVLGVKSNYYLRPSSYIFFLSISLIPFN</sequence>
<name>R0IIQ0_9BRAS</name>
<reference evidence="3" key="1">
    <citation type="journal article" date="2013" name="Nat. Genet.">
        <title>The Capsella rubella genome and the genomic consequences of rapid mating system evolution.</title>
        <authorList>
            <person name="Slotte T."/>
            <person name="Hazzouri K.M."/>
            <person name="Agren J.A."/>
            <person name="Koenig D."/>
            <person name="Maumus F."/>
            <person name="Guo Y.L."/>
            <person name="Steige K."/>
            <person name="Platts A.E."/>
            <person name="Escobar J.S."/>
            <person name="Newman L.K."/>
            <person name="Wang W."/>
            <person name="Mandakova T."/>
            <person name="Vello E."/>
            <person name="Smith L.M."/>
            <person name="Henz S.R."/>
            <person name="Steffen J."/>
            <person name="Takuno S."/>
            <person name="Brandvain Y."/>
            <person name="Coop G."/>
            <person name="Andolfatto P."/>
            <person name="Hu T.T."/>
            <person name="Blanchette M."/>
            <person name="Clark R.M."/>
            <person name="Quesneville H."/>
            <person name="Nordborg M."/>
            <person name="Gaut B.S."/>
            <person name="Lysak M.A."/>
            <person name="Jenkins J."/>
            <person name="Grimwood J."/>
            <person name="Chapman J."/>
            <person name="Prochnik S."/>
            <person name="Shu S."/>
            <person name="Rokhsar D."/>
            <person name="Schmutz J."/>
            <person name="Weigel D."/>
            <person name="Wright S.I."/>
        </authorList>
    </citation>
    <scope>NUCLEOTIDE SEQUENCE [LARGE SCALE GENOMIC DNA]</scope>
    <source>
        <strain evidence="3">cv. Monte Gargano</strain>
    </source>
</reference>
<accession>R0IIQ0</accession>
<feature type="transmembrane region" description="Helical" evidence="1">
    <location>
        <begin position="12"/>
        <end position="36"/>
    </location>
</feature>
<gene>
    <name evidence="2" type="ORF">CARUB_v10012676mg</name>
</gene>
<keyword evidence="1" id="KW-0472">Membrane</keyword>
<keyword evidence="3" id="KW-1185">Reference proteome</keyword>
<evidence type="ECO:0000313" key="2">
    <source>
        <dbReference type="EMBL" id="EOA36773.1"/>
    </source>
</evidence>
<dbReference type="AlphaFoldDB" id="R0IIQ0"/>
<evidence type="ECO:0000256" key="1">
    <source>
        <dbReference type="SAM" id="Phobius"/>
    </source>
</evidence>
<dbReference type="EMBL" id="KB870805">
    <property type="protein sequence ID" value="EOA36773.1"/>
    <property type="molecule type" value="Genomic_DNA"/>
</dbReference>
<dbReference type="Proteomes" id="UP000029121">
    <property type="component" value="Unassembled WGS sequence"/>
</dbReference>
<evidence type="ECO:0000313" key="3">
    <source>
        <dbReference type="Proteomes" id="UP000029121"/>
    </source>
</evidence>
<proteinExistence type="predicted"/>
<organism evidence="2 3">
    <name type="scientific">Capsella rubella</name>
    <dbReference type="NCBI Taxonomy" id="81985"/>
    <lineage>
        <taxon>Eukaryota</taxon>
        <taxon>Viridiplantae</taxon>
        <taxon>Streptophyta</taxon>
        <taxon>Embryophyta</taxon>
        <taxon>Tracheophyta</taxon>
        <taxon>Spermatophyta</taxon>
        <taxon>Magnoliopsida</taxon>
        <taxon>eudicotyledons</taxon>
        <taxon>Gunneridae</taxon>
        <taxon>Pentapetalae</taxon>
        <taxon>rosids</taxon>
        <taxon>malvids</taxon>
        <taxon>Brassicales</taxon>
        <taxon>Brassicaceae</taxon>
        <taxon>Camelineae</taxon>
        <taxon>Capsella</taxon>
    </lineage>
</organism>